<dbReference type="PANTHER" id="PTHR43611:SF3">
    <property type="entry name" value="FLAVIN MONONUCLEOTIDE HYDROLASE 1, CHLOROPLATIC"/>
    <property type="match status" value="1"/>
</dbReference>
<dbReference type="InterPro" id="IPR023214">
    <property type="entry name" value="HAD_sf"/>
</dbReference>
<sequence>MKTQVNSIVFDIGDVLCSWSPPTGLPIQPKLIKEFRSSPIWYEYNSGRIGQDECYSRLASCYGVSSNDINTAFDMARGSQEQNSSVVANIRELRATYPDILVYAMSNISKPDWQILKSKAFDWDIFDRIFTSWETGMCKPELRFYRHVLNEGKASPSQMIFVDDKAENVLAAKSVGFYDGIVFDNAENVHRKLLNLLADPVERGRKWLLANASKLYSETSTGVIVPDNFGQLLTYEVTGDMSLIDVKYFVRTWNYFIGSPFGTDAKYPDDIDTTAYAFKLLSLKPKVAHSVMDEMVSPEMTTADGIIKASWSLSRDRTDPAVCINAVRMFYAYGRGMDNGLQGTKEWIQDVLHYKAYASGTRYYQQPDTFLYFFARLLLDNPESDIYRNNAALLRERLTERINTEADAMGLAMRILACSFLGLRNVVDMERLLKMQVADGSFEIGWLCQYGKSQIKLGHRGLTTALAVAAVEAVRCSTQYFQPRFLSIARAEKNEESSDGDSGFDGH</sequence>
<organism evidence="1 2">
    <name type="scientific">Rhynchosporium agropyri</name>
    <dbReference type="NCBI Taxonomy" id="914238"/>
    <lineage>
        <taxon>Eukaryota</taxon>
        <taxon>Fungi</taxon>
        <taxon>Dikarya</taxon>
        <taxon>Ascomycota</taxon>
        <taxon>Pezizomycotina</taxon>
        <taxon>Leotiomycetes</taxon>
        <taxon>Helotiales</taxon>
        <taxon>Ploettnerulaceae</taxon>
        <taxon>Rhynchosporium</taxon>
    </lineage>
</organism>
<protein>
    <recommendedName>
        <fullName evidence="3">HAD-like protein</fullName>
    </recommendedName>
</protein>
<dbReference type="SUPFAM" id="SSF56784">
    <property type="entry name" value="HAD-like"/>
    <property type="match status" value="1"/>
</dbReference>
<evidence type="ECO:0000313" key="1">
    <source>
        <dbReference type="EMBL" id="CZT13481.1"/>
    </source>
</evidence>
<dbReference type="EMBL" id="FJUX01000194">
    <property type="protein sequence ID" value="CZT13481.1"/>
    <property type="molecule type" value="Genomic_DNA"/>
</dbReference>
<dbReference type="AlphaFoldDB" id="A0A1E1LSJ8"/>
<keyword evidence="2" id="KW-1185">Reference proteome</keyword>
<name>A0A1E1LSJ8_9HELO</name>
<dbReference type="Gene3D" id="1.10.150.240">
    <property type="entry name" value="Putative phosphatase, domain 2"/>
    <property type="match status" value="1"/>
</dbReference>
<evidence type="ECO:0008006" key="3">
    <source>
        <dbReference type="Google" id="ProtNLM"/>
    </source>
</evidence>
<gene>
    <name evidence="1" type="ORF">RAG0_16985</name>
</gene>
<proteinExistence type="predicted"/>
<dbReference type="PANTHER" id="PTHR43611">
    <property type="entry name" value="ALPHA-D-GLUCOSE 1-PHOSPHATE PHOSPHATASE"/>
    <property type="match status" value="1"/>
</dbReference>
<dbReference type="Proteomes" id="UP000178912">
    <property type="component" value="Unassembled WGS sequence"/>
</dbReference>
<dbReference type="Gene3D" id="3.40.50.1000">
    <property type="entry name" value="HAD superfamily/HAD-like"/>
    <property type="match status" value="1"/>
</dbReference>
<dbReference type="OrthoDB" id="2012566at2759"/>
<evidence type="ECO:0000313" key="2">
    <source>
        <dbReference type="Proteomes" id="UP000178912"/>
    </source>
</evidence>
<dbReference type="NCBIfam" id="TIGR01509">
    <property type="entry name" value="HAD-SF-IA-v3"/>
    <property type="match status" value="1"/>
</dbReference>
<reference evidence="2" key="1">
    <citation type="submission" date="2016-03" db="EMBL/GenBank/DDBJ databases">
        <authorList>
            <person name="Guldener U."/>
        </authorList>
    </citation>
    <scope>NUCLEOTIDE SEQUENCE [LARGE SCALE GENOMIC DNA]</scope>
    <source>
        <strain evidence="2">04CH-RAC-A.6.1</strain>
    </source>
</reference>
<accession>A0A1E1LSJ8</accession>
<dbReference type="InterPro" id="IPR006439">
    <property type="entry name" value="HAD-SF_hydro_IA"/>
</dbReference>
<dbReference type="InterPro" id="IPR036412">
    <property type="entry name" value="HAD-like_sf"/>
</dbReference>
<dbReference type="InterPro" id="IPR023198">
    <property type="entry name" value="PGP-like_dom2"/>
</dbReference>
<dbReference type="GO" id="GO:0016791">
    <property type="term" value="F:phosphatase activity"/>
    <property type="evidence" value="ECO:0007669"/>
    <property type="project" value="UniProtKB-ARBA"/>
</dbReference>